<evidence type="ECO:0000259" key="1">
    <source>
        <dbReference type="Pfam" id="PF13649"/>
    </source>
</evidence>
<proteinExistence type="predicted"/>
<dbReference type="InterPro" id="IPR029063">
    <property type="entry name" value="SAM-dependent_MTases_sf"/>
</dbReference>
<protein>
    <recommendedName>
        <fullName evidence="1">Methyltransferase domain-containing protein</fullName>
    </recommendedName>
</protein>
<evidence type="ECO:0000313" key="3">
    <source>
        <dbReference type="Proteomes" id="UP000198649"/>
    </source>
</evidence>
<dbReference type="CDD" id="cd02440">
    <property type="entry name" value="AdoMet_MTases"/>
    <property type="match status" value="1"/>
</dbReference>
<dbReference type="STRING" id="1005945.SAMN05216561_11391"/>
<gene>
    <name evidence="2" type="ORF">SAMN05216561_11391</name>
</gene>
<dbReference type="PANTHER" id="PTHR13627:SF35">
    <property type="entry name" value="LICD FAMILY PROTEIN"/>
    <property type="match status" value="1"/>
</dbReference>
<dbReference type="Proteomes" id="UP000198649">
    <property type="component" value="Unassembled WGS sequence"/>
</dbReference>
<reference evidence="2 3" key="1">
    <citation type="submission" date="2016-10" db="EMBL/GenBank/DDBJ databases">
        <authorList>
            <person name="de Groot N.N."/>
        </authorList>
    </citation>
    <scope>NUCLEOTIDE SEQUENCE [LARGE SCALE GENOMIC DNA]</scope>
    <source>
        <strain evidence="2 3">CGMCC 1.11156</strain>
    </source>
</reference>
<dbReference type="AlphaFoldDB" id="A0A1I3LBS5"/>
<dbReference type="Pfam" id="PF13649">
    <property type="entry name" value="Methyltransf_25"/>
    <property type="match status" value="1"/>
</dbReference>
<dbReference type="Gene3D" id="3.40.50.150">
    <property type="entry name" value="Vaccinia Virus protein VP39"/>
    <property type="match status" value="1"/>
</dbReference>
<name>A0A1I3LBS5_9ACTN</name>
<dbReference type="SUPFAM" id="SSF53335">
    <property type="entry name" value="S-adenosyl-L-methionine-dependent methyltransferases"/>
    <property type="match status" value="1"/>
</dbReference>
<accession>A0A1I3LBS5</accession>
<dbReference type="InterPro" id="IPR052613">
    <property type="entry name" value="LicD_transferase"/>
</dbReference>
<organism evidence="2 3">
    <name type="scientific">Nocardioides psychrotolerans</name>
    <dbReference type="NCBI Taxonomy" id="1005945"/>
    <lineage>
        <taxon>Bacteria</taxon>
        <taxon>Bacillati</taxon>
        <taxon>Actinomycetota</taxon>
        <taxon>Actinomycetes</taxon>
        <taxon>Propionibacteriales</taxon>
        <taxon>Nocardioidaceae</taxon>
        <taxon>Nocardioides</taxon>
    </lineage>
</organism>
<dbReference type="EMBL" id="FOQG01000013">
    <property type="protein sequence ID" value="SFI82010.1"/>
    <property type="molecule type" value="Genomic_DNA"/>
</dbReference>
<sequence length="522" mass="57290">MRVDDAGLHFPGDHAGSGDVSFDGHVAWSYTATPRPGRDEQVVAWPKRMKRWLNGESAVRVVEGDEELFSGPVTFGTGTGRVRFVDKAGIPVMIDKWGLLQRPFSGRDSSVVEQMVDTTDRILEVMESECGVLGWIAFGTLLGAAREGKVIGHDSDIDLAYLSEKQTPAEMAIELYEVGRALRRHGMTVLNKSGSFITVVWTSPDGGMASIDVYTCFYVGDLLHETATVRQQVPRAAILPLTELEFEGRMLPAPADPDAMLAVSYGPGWRVPDPSFKHEPGPETVQRFDGWFSSLMRQRRDWEQHVGDLAKDPTHGASDFAGWVADRLPEDARVVELGSGAGDDALALAERGWAVVGLDYSRQSLRRPQRLARRARLPASFSHLNLYDLRDVLTRAALIARDRRPHTLYARELLETLEPDGLENFWRFASMTMRGGGAAFLEGQALSRRDAAEWRATHGGGKRLPLDPRLVEGEAVRAGGVVVHRDGFLDAAAAVAGGAPARWRMVVEWPAIAGTSGEDSQQ</sequence>
<keyword evidence="3" id="KW-1185">Reference proteome</keyword>
<dbReference type="PANTHER" id="PTHR13627">
    <property type="entry name" value="FUKUTIN RELATED PROTEIN"/>
    <property type="match status" value="1"/>
</dbReference>
<evidence type="ECO:0000313" key="2">
    <source>
        <dbReference type="EMBL" id="SFI82010.1"/>
    </source>
</evidence>
<feature type="domain" description="Methyltransferase" evidence="1">
    <location>
        <begin position="334"/>
        <end position="390"/>
    </location>
</feature>
<dbReference type="InterPro" id="IPR041698">
    <property type="entry name" value="Methyltransf_25"/>
</dbReference>